<dbReference type="PROSITE" id="PS51257">
    <property type="entry name" value="PROKAR_LIPOPROTEIN"/>
    <property type="match status" value="1"/>
</dbReference>
<feature type="domain" description="PpiC" evidence="2">
    <location>
        <begin position="196"/>
        <end position="278"/>
    </location>
</feature>
<keyword evidence="4" id="KW-1185">Reference proteome</keyword>
<dbReference type="InterPro" id="IPR000297">
    <property type="entry name" value="PPIase_PpiC"/>
</dbReference>
<accession>A0ABS8DFF5</accession>
<organism evidence="3 4">
    <name type="scientific">Bariatricus massiliensis</name>
    <dbReference type="NCBI Taxonomy" id="1745713"/>
    <lineage>
        <taxon>Bacteria</taxon>
        <taxon>Bacillati</taxon>
        <taxon>Bacillota</taxon>
        <taxon>Clostridia</taxon>
        <taxon>Lachnospirales</taxon>
        <taxon>Lachnospiraceae</taxon>
        <taxon>Bariatricus</taxon>
    </lineage>
</organism>
<evidence type="ECO:0000259" key="2">
    <source>
        <dbReference type="Pfam" id="PF13145"/>
    </source>
</evidence>
<keyword evidence="1" id="KW-0732">Signal</keyword>
<reference evidence="3 4" key="1">
    <citation type="submission" date="2021-10" db="EMBL/GenBank/DDBJ databases">
        <title>Collection of gut derived symbiotic bacterial strains cultured from healthy donors.</title>
        <authorList>
            <person name="Lin H."/>
            <person name="Littmann E."/>
            <person name="Kohout C."/>
            <person name="Pamer E.G."/>
        </authorList>
    </citation>
    <scope>NUCLEOTIDE SEQUENCE [LARGE SCALE GENOMIC DNA]</scope>
    <source>
        <strain evidence="3 4">DFI.1.165</strain>
    </source>
</reference>
<evidence type="ECO:0000313" key="3">
    <source>
        <dbReference type="EMBL" id="MCB7386837.1"/>
    </source>
</evidence>
<sequence length="340" mass="37673">MKRKLVGLVLAAVIGAVSVTGCSKLDNDDVVAEVGGTKITAGVANFYARFQQSQYEAYYSSFLGNDMWSGEAEEGKTYEDSVKETIMNNLQSMYVLDMHKKDYDITLTEEDEAAIKKAADAFGEANTLEDKELISGDSDTVEEVLRLLTVQEKMREAITADVDTEVSDEEAAQKSMKYVYFSFNKTGDDGNTTQMTDEEKEALKKDAEAFRQGAEDAEDFPAYATEKGYEAANLTFDSSTTSPAQELIKAADALAEGELTDVVEGPSGYYVAKVTSLLDREATDTKKESIISERKQTMFNEQIEKWLDEEKVTVHKSVWKKINFVKQGVTIKDTGSEESK</sequence>
<feature type="chain" id="PRO_5046977740" evidence="1">
    <location>
        <begin position="20"/>
        <end position="340"/>
    </location>
</feature>
<dbReference type="SUPFAM" id="SSF109998">
    <property type="entry name" value="Triger factor/SurA peptide-binding domain-like"/>
    <property type="match status" value="1"/>
</dbReference>
<dbReference type="InterPro" id="IPR027304">
    <property type="entry name" value="Trigger_fact/SurA_dom_sf"/>
</dbReference>
<dbReference type="EMBL" id="JAJCIS010000002">
    <property type="protein sequence ID" value="MCB7386837.1"/>
    <property type="molecule type" value="Genomic_DNA"/>
</dbReference>
<dbReference type="SUPFAM" id="SSF54534">
    <property type="entry name" value="FKBP-like"/>
    <property type="match status" value="1"/>
</dbReference>
<evidence type="ECO:0000256" key="1">
    <source>
        <dbReference type="SAM" id="SignalP"/>
    </source>
</evidence>
<dbReference type="InterPro" id="IPR046357">
    <property type="entry name" value="PPIase_dom_sf"/>
</dbReference>
<evidence type="ECO:0000313" key="4">
    <source>
        <dbReference type="Proteomes" id="UP001299546"/>
    </source>
</evidence>
<name>A0ABS8DFF5_9FIRM</name>
<protein>
    <submittedName>
        <fullName evidence="3">Peptidyl-prolyl cis-trans isomerase</fullName>
    </submittedName>
</protein>
<dbReference type="Pfam" id="PF13145">
    <property type="entry name" value="Rotamase_2"/>
    <property type="match status" value="1"/>
</dbReference>
<feature type="signal peptide" evidence="1">
    <location>
        <begin position="1"/>
        <end position="19"/>
    </location>
</feature>
<dbReference type="Gene3D" id="3.10.50.40">
    <property type="match status" value="1"/>
</dbReference>
<gene>
    <name evidence="3" type="ORF">LIZ65_06005</name>
</gene>
<dbReference type="Proteomes" id="UP001299546">
    <property type="component" value="Unassembled WGS sequence"/>
</dbReference>
<keyword evidence="3" id="KW-0413">Isomerase</keyword>
<dbReference type="RefSeq" id="WP_227183371.1">
    <property type="nucleotide sequence ID" value="NZ_JAJCIQ010000002.1"/>
</dbReference>
<comment type="caution">
    <text evidence="3">The sequence shown here is derived from an EMBL/GenBank/DDBJ whole genome shotgun (WGS) entry which is preliminary data.</text>
</comment>
<proteinExistence type="predicted"/>
<dbReference type="GO" id="GO:0016853">
    <property type="term" value="F:isomerase activity"/>
    <property type="evidence" value="ECO:0007669"/>
    <property type="project" value="UniProtKB-KW"/>
</dbReference>